<keyword evidence="6" id="KW-0449">Lipoprotein</keyword>
<dbReference type="AlphaFoldDB" id="A0A2J6WEE7"/>
<dbReference type="PANTHER" id="PTHR34296">
    <property type="entry name" value="TRANSCRIPTIONAL ACTIVATOR PROTEIN MED"/>
    <property type="match status" value="1"/>
</dbReference>
<dbReference type="EMBL" id="PNIL01000046">
    <property type="protein sequence ID" value="PMP67415.1"/>
    <property type="molecule type" value="Genomic_DNA"/>
</dbReference>
<feature type="domain" description="ABC transporter substrate-binding protein PnrA-like" evidence="8">
    <location>
        <begin position="34"/>
        <end position="349"/>
    </location>
</feature>
<evidence type="ECO:0000256" key="7">
    <source>
        <dbReference type="SAM" id="SignalP"/>
    </source>
</evidence>
<dbReference type="RefSeq" id="WP_424586976.1">
    <property type="nucleotide sequence ID" value="NZ_JBNATC010000008.1"/>
</dbReference>
<comment type="subcellular location">
    <subcellularLocation>
        <location evidence="1">Cell membrane</location>
        <topology evidence="1">Lipid-anchor</topology>
    </subcellularLocation>
</comment>
<evidence type="ECO:0000256" key="3">
    <source>
        <dbReference type="ARBA" id="ARBA00022475"/>
    </source>
</evidence>
<evidence type="ECO:0000256" key="1">
    <source>
        <dbReference type="ARBA" id="ARBA00004193"/>
    </source>
</evidence>
<evidence type="ECO:0000313" key="9">
    <source>
        <dbReference type="EMBL" id="PMP67415.1"/>
    </source>
</evidence>
<dbReference type="Gene3D" id="3.40.50.2300">
    <property type="match status" value="2"/>
</dbReference>
<feature type="signal peptide" evidence="7">
    <location>
        <begin position="1"/>
        <end position="20"/>
    </location>
</feature>
<dbReference type="PANTHER" id="PTHR34296:SF2">
    <property type="entry name" value="ABC TRANSPORTER GUANOSINE-BINDING PROTEIN NUPN"/>
    <property type="match status" value="1"/>
</dbReference>
<keyword evidence="3" id="KW-1003">Cell membrane</keyword>
<keyword evidence="4 7" id="KW-0732">Signal</keyword>
<evidence type="ECO:0000313" key="10">
    <source>
        <dbReference type="Proteomes" id="UP000237040"/>
    </source>
</evidence>
<evidence type="ECO:0000256" key="5">
    <source>
        <dbReference type="ARBA" id="ARBA00023136"/>
    </source>
</evidence>
<dbReference type="InterPro" id="IPR028082">
    <property type="entry name" value="Peripla_BP_I"/>
</dbReference>
<dbReference type="GO" id="GO:0005886">
    <property type="term" value="C:plasma membrane"/>
    <property type="evidence" value="ECO:0007669"/>
    <property type="project" value="UniProtKB-SubCell"/>
</dbReference>
<dbReference type="Pfam" id="PF02608">
    <property type="entry name" value="Bmp"/>
    <property type="match status" value="1"/>
</dbReference>
<organism evidence="9 10">
    <name type="scientific">Caldisericum exile</name>
    <dbReference type="NCBI Taxonomy" id="693075"/>
    <lineage>
        <taxon>Bacteria</taxon>
        <taxon>Pseudomonadati</taxon>
        <taxon>Caldisericota/Cryosericota group</taxon>
        <taxon>Caldisericota</taxon>
        <taxon>Caldisericia</taxon>
        <taxon>Caldisericales</taxon>
        <taxon>Caldisericaceae</taxon>
        <taxon>Caldisericum</taxon>
    </lineage>
</organism>
<dbReference type="InterPro" id="IPR003760">
    <property type="entry name" value="PnrA-like"/>
</dbReference>
<reference evidence="9 10" key="1">
    <citation type="submission" date="2018-01" db="EMBL/GenBank/DDBJ databases">
        <title>Metagenomic assembled genomes from two thermal pools in the Uzon Caldera, Kamchatka, Russia.</title>
        <authorList>
            <person name="Wilkins L."/>
            <person name="Ettinger C."/>
        </authorList>
    </citation>
    <scope>NUCLEOTIDE SEQUENCE [LARGE SCALE GENOMIC DNA]</scope>
    <source>
        <strain evidence="9">ZAV-07</strain>
    </source>
</reference>
<dbReference type="SUPFAM" id="SSF53822">
    <property type="entry name" value="Periplasmic binding protein-like I"/>
    <property type="match status" value="1"/>
</dbReference>
<proteinExistence type="inferred from homology"/>
<sequence length="354" mass="38356">MKKALLVLLAVVLLVSVVVAPGCKKTATTETQKKVKVTLYINGTLGDKSFFDSANRGLEMAIKDLGVDGKVIEGGYDPAKWQPDLEQLAQGDSDIIIIGTWQMVDAVTAVAPKHPEKKFIIFDTSVDYTKGNLGNVYSILYKQNEASFLVGALAAMITTSNMPLANKDKVIGFLGGMDIPVINDFKVGYIQGAHYIDPEVKVLVSYAGSFNDPAKGKELVLAQYDQGADISFNVAGETGLGLIDAAKEKNKYAIGVDSDQYIMLKDKDPEAASHIVTSMMKNVDKSIYRALKLYLEGKLEFGKAEALGLAEDGVGIADNENYQKLVPQEFRDKVNELAQKIIKGEIKVDTAFGS</sequence>
<dbReference type="Proteomes" id="UP000237040">
    <property type="component" value="Unassembled WGS sequence"/>
</dbReference>
<gene>
    <name evidence="9" type="ORF">C0189_03120</name>
</gene>
<evidence type="ECO:0000256" key="6">
    <source>
        <dbReference type="ARBA" id="ARBA00023288"/>
    </source>
</evidence>
<dbReference type="InterPro" id="IPR050957">
    <property type="entry name" value="BMP_lipoprotein"/>
</dbReference>
<evidence type="ECO:0000256" key="4">
    <source>
        <dbReference type="ARBA" id="ARBA00022729"/>
    </source>
</evidence>
<comment type="similarity">
    <text evidence="2">Belongs to the BMP lipoprotein family.</text>
</comment>
<evidence type="ECO:0000259" key="8">
    <source>
        <dbReference type="Pfam" id="PF02608"/>
    </source>
</evidence>
<evidence type="ECO:0000256" key="2">
    <source>
        <dbReference type="ARBA" id="ARBA00008610"/>
    </source>
</evidence>
<dbReference type="CDD" id="cd19964">
    <property type="entry name" value="PBP1_BMP-like"/>
    <property type="match status" value="1"/>
</dbReference>
<feature type="chain" id="PRO_5014317085" evidence="7">
    <location>
        <begin position="21"/>
        <end position="354"/>
    </location>
</feature>
<keyword evidence="5" id="KW-0472">Membrane</keyword>
<comment type="caution">
    <text evidence="9">The sequence shown here is derived from an EMBL/GenBank/DDBJ whole genome shotgun (WGS) entry which is preliminary data.</text>
</comment>
<protein>
    <submittedName>
        <fullName evidence="9">BMP family ABC transporter substrate-binding protein</fullName>
    </submittedName>
</protein>
<accession>A0A2J6WEE7</accession>
<name>A0A2J6WEE7_9BACT</name>